<organism evidence="3 4">
    <name type="scientific">Acerihabitans arboris</name>
    <dbReference type="NCBI Taxonomy" id="2691583"/>
    <lineage>
        <taxon>Bacteria</taxon>
        <taxon>Pseudomonadati</taxon>
        <taxon>Pseudomonadota</taxon>
        <taxon>Gammaproteobacteria</taxon>
        <taxon>Enterobacterales</taxon>
        <taxon>Pectobacteriaceae</taxon>
        <taxon>Acerihabitans</taxon>
    </lineage>
</organism>
<accession>A0A845SN50</accession>
<dbReference type="SUPFAM" id="SSF55729">
    <property type="entry name" value="Acyl-CoA N-acyltransferases (Nat)"/>
    <property type="match status" value="1"/>
</dbReference>
<dbReference type="PANTHER" id="PTHR13947">
    <property type="entry name" value="GNAT FAMILY N-ACETYLTRANSFERASE"/>
    <property type="match status" value="1"/>
</dbReference>
<feature type="domain" description="N-acetyltransferase" evidence="2">
    <location>
        <begin position="1"/>
        <end position="152"/>
    </location>
</feature>
<dbReference type="InterPro" id="IPR050769">
    <property type="entry name" value="NAT_camello-type"/>
</dbReference>
<evidence type="ECO:0000256" key="1">
    <source>
        <dbReference type="ARBA" id="ARBA00022679"/>
    </source>
</evidence>
<dbReference type="GO" id="GO:0008080">
    <property type="term" value="F:N-acetyltransferase activity"/>
    <property type="evidence" value="ECO:0007669"/>
    <property type="project" value="InterPro"/>
</dbReference>
<dbReference type="PANTHER" id="PTHR13947:SF37">
    <property type="entry name" value="LD18367P"/>
    <property type="match status" value="1"/>
</dbReference>
<dbReference type="InterPro" id="IPR000182">
    <property type="entry name" value="GNAT_dom"/>
</dbReference>
<dbReference type="InterPro" id="IPR016181">
    <property type="entry name" value="Acyl_CoA_acyltransferase"/>
</dbReference>
<protein>
    <submittedName>
        <fullName evidence="3">GNAT family N-acetyltransferase</fullName>
    </submittedName>
</protein>
<dbReference type="PROSITE" id="PS51186">
    <property type="entry name" value="GNAT"/>
    <property type="match status" value="1"/>
</dbReference>
<comment type="caution">
    <text evidence="3">The sequence shown here is derived from an EMBL/GenBank/DDBJ whole genome shotgun (WGS) entry which is preliminary data.</text>
</comment>
<dbReference type="Gene3D" id="3.40.630.30">
    <property type="match status" value="1"/>
</dbReference>
<dbReference type="AlphaFoldDB" id="A0A845SN50"/>
<reference evidence="3 4" key="1">
    <citation type="submission" date="2019-12" db="EMBL/GenBank/DDBJ databases">
        <authorList>
            <person name="Lee S.D."/>
        </authorList>
    </citation>
    <scope>NUCLEOTIDE SEQUENCE [LARGE SCALE GENOMIC DNA]</scope>
    <source>
        <strain evidence="3 4">SAP-6</strain>
    </source>
</reference>
<dbReference type="EMBL" id="WUBS01000010">
    <property type="protein sequence ID" value="NDL63978.1"/>
    <property type="molecule type" value="Genomic_DNA"/>
</dbReference>
<reference evidence="3 4" key="2">
    <citation type="submission" date="2020-02" db="EMBL/GenBank/DDBJ databases">
        <title>The new genus of Enterobacteriales.</title>
        <authorList>
            <person name="Kim I.S."/>
        </authorList>
    </citation>
    <scope>NUCLEOTIDE SEQUENCE [LARGE SCALE GENOMIC DNA]</scope>
    <source>
        <strain evidence="3 4">SAP-6</strain>
    </source>
</reference>
<proteinExistence type="predicted"/>
<dbReference type="Proteomes" id="UP000461443">
    <property type="component" value="Unassembled WGS sequence"/>
</dbReference>
<dbReference type="Pfam" id="PF00583">
    <property type="entry name" value="Acetyltransf_1"/>
    <property type="match status" value="1"/>
</dbReference>
<name>A0A845SN50_9GAMM</name>
<dbReference type="CDD" id="cd04301">
    <property type="entry name" value="NAT_SF"/>
    <property type="match status" value="1"/>
</dbReference>
<evidence type="ECO:0000259" key="2">
    <source>
        <dbReference type="PROSITE" id="PS51186"/>
    </source>
</evidence>
<evidence type="ECO:0000313" key="3">
    <source>
        <dbReference type="EMBL" id="NDL63978.1"/>
    </source>
</evidence>
<dbReference type="RefSeq" id="WP_162366701.1">
    <property type="nucleotide sequence ID" value="NZ_WUBS01000010.1"/>
</dbReference>
<sequence>MNFTIMPVGLDDQDFALLVAKLDDYQLPLYPAASNHGVPVGALRAARARVWLARAGAQAAGCVCLYLDNPNLPEIKRLFVDPVFRGYGIASALLAGLEDWARRDALPALYLETGIYQMDAVGLYEKHGFVRTGPFGDYQEDPLSIYMRKTVTDVGS</sequence>
<gene>
    <name evidence="3" type="ORF">GRH90_14625</name>
</gene>
<keyword evidence="4" id="KW-1185">Reference proteome</keyword>
<evidence type="ECO:0000313" key="4">
    <source>
        <dbReference type="Proteomes" id="UP000461443"/>
    </source>
</evidence>
<keyword evidence="1 3" id="KW-0808">Transferase</keyword>